<dbReference type="Proteomes" id="UP000053593">
    <property type="component" value="Unassembled WGS sequence"/>
</dbReference>
<sequence length="218" mass="23553">MAHLVLVPGITRIESDLSPEARGFLGTQWNSIASVNITVHLFDPSPVPFHPFHTPICQNCGGGSDPLQSFTVDNHIISENQDSSQATSSALNQHHFLSPLPPLSPLRDTELQSGVSSSVTQTSPMSTLTAQLSSSPTKPCRNHATQKDPVYSCVRGAAKGSQLWGTFLVAIQDFCLSKLPSFLPLLETLGIGQYLHLKVKLLNLLDITVVSSKRLSVM</sequence>
<evidence type="ECO:0000313" key="3">
    <source>
        <dbReference type="Proteomes" id="UP000053593"/>
    </source>
</evidence>
<dbReference type="OrthoDB" id="3060861at2759"/>
<dbReference type="AlphaFoldDB" id="A0A0D0CVV5"/>
<accession>A0A0D0CVV5</accession>
<evidence type="ECO:0000256" key="1">
    <source>
        <dbReference type="SAM" id="MobiDB-lite"/>
    </source>
</evidence>
<name>A0A0D0CVV5_9AGAR</name>
<feature type="compositionally biased region" description="Polar residues" evidence="1">
    <location>
        <begin position="124"/>
        <end position="137"/>
    </location>
</feature>
<dbReference type="HOGENOM" id="CLU_1267013_0_0_1"/>
<feature type="compositionally biased region" description="Low complexity" evidence="1">
    <location>
        <begin position="112"/>
        <end position="123"/>
    </location>
</feature>
<feature type="region of interest" description="Disordered" evidence="1">
    <location>
        <begin position="109"/>
        <end position="144"/>
    </location>
</feature>
<protein>
    <submittedName>
        <fullName evidence="2">Uncharacterized protein</fullName>
    </submittedName>
</protein>
<gene>
    <name evidence="2" type="ORF">GYMLUDRAFT_59666</name>
</gene>
<evidence type="ECO:0000313" key="2">
    <source>
        <dbReference type="EMBL" id="KIK60178.1"/>
    </source>
</evidence>
<dbReference type="EMBL" id="KN834776">
    <property type="protein sequence ID" value="KIK60178.1"/>
    <property type="molecule type" value="Genomic_DNA"/>
</dbReference>
<keyword evidence="3" id="KW-1185">Reference proteome</keyword>
<proteinExistence type="predicted"/>
<reference evidence="2 3" key="1">
    <citation type="submission" date="2014-04" db="EMBL/GenBank/DDBJ databases">
        <title>Evolutionary Origins and Diversification of the Mycorrhizal Mutualists.</title>
        <authorList>
            <consortium name="DOE Joint Genome Institute"/>
            <consortium name="Mycorrhizal Genomics Consortium"/>
            <person name="Kohler A."/>
            <person name="Kuo A."/>
            <person name="Nagy L.G."/>
            <person name="Floudas D."/>
            <person name="Copeland A."/>
            <person name="Barry K.W."/>
            <person name="Cichocki N."/>
            <person name="Veneault-Fourrey C."/>
            <person name="LaButti K."/>
            <person name="Lindquist E.A."/>
            <person name="Lipzen A."/>
            <person name="Lundell T."/>
            <person name="Morin E."/>
            <person name="Murat C."/>
            <person name="Riley R."/>
            <person name="Ohm R."/>
            <person name="Sun H."/>
            <person name="Tunlid A."/>
            <person name="Henrissat B."/>
            <person name="Grigoriev I.V."/>
            <person name="Hibbett D.S."/>
            <person name="Martin F."/>
        </authorList>
    </citation>
    <scope>NUCLEOTIDE SEQUENCE [LARGE SCALE GENOMIC DNA]</scope>
    <source>
        <strain evidence="2 3">FD-317 M1</strain>
    </source>
</reference>
<organism evidence="2 3">
    <name type="scientific">Collybiopsis luxurians FD-317 M1</name>
    <dbReference type="NCBI Taxonomy" id="944289"/>
    <lineage>
        <taxon>Eukaryota</taxon>
        <taxon>Fungi</taxon>
        <taxon>Dikarya</taxon>
        <taxon>Basidiomycota</taxon>
        <taxon>Agaricomycotina</taxon>
        <taxon>Agaricomycetes</taxon>
        <taxon>Agaricomycetidae</taxon>
        <taxon>Agaricales</taxon>
        <taxon>Marasmiineae</taxon>
        <taxon>Omphalotaceae</taxon>
        <taxon>Collybiopsis</taxon>
        <taxon>Collybiopsis luxurians</taxon>
    </lineage>
</organism>